<sequence length="85" mass="9513">MRRQYLAIALNNEVSQGARVESQTDFSAIVVYGKPCNHVLHALITLLGGLLTCGLLLLWGIVWIVLAMQKEQRVSVQIDEYGYSH</sequence>
<feature type="transmembrane region" description="Helical" evidence="1">
    <location>
        <begin position="42"/>
        <end position="66"/>
    </location>
</feature>
<dbReference type="AlphaFoldDB" id="F6ELI9"/>
<accession>F6ELI9</accession>
<keyword evidence="1" id="KW-1133">Transmembrane helix</keyword>
<name>F6ELI9_HOYSD</name>
<proteinExistence type="predicted"/>
<protein>
    <submittedName>
        <fullName evidence="2">Uncharacterized protein</fullName>
    </submittedName>
</protein>
<evidence type="ECO:0000313" key="2">
    <source>
        <dbReference type="EMBL" id="AEF40239.1"/>
    </source>
</evidence>
<keyword evidence="3" id="KW-1185">Reference proteome</keyword>
<dbReference type="KEGG" id="asd:AS9A_1790"/>
<dbReference type="eggNOG" id="ENOG502ZWSC">
    <property type="taxonomic scope" value="Bacteria"/>
</dbReference>
<organism evidence="2 3">
    <name type="scientific">Hoyosella subflava (strain DSM 45089 / JCM 17490 / NBRC 109087 / DQS3-9A1)</name>
    <name type="common">Amycolicicoccus subflavus</name>
    <dbReference type="NCBI Taxonomy" id="443218"/>
    <lineage>
        <taxon>Bacteria</taxon>
        <taxon>Bacillati</taxon>
        <taxon>Actinomycetota</taxon>
        <taxon>Actinomycetes</taxon>
        <taxon>Mycobacteriales</taxon>
        <taxon>Hoyosellaceae</taxon>
        <taxon>Hoyosella</taxon>
    </lineage>
</organism>
<evidence type="ECO:0000256" key="1">
    <source>
        <dbReference type="SAM" id="Phobius"/>
    </source>
</evidence>
<keyword evidence="1" id="KW-0812">Transmembrane</keyword>
<reference evidence="2 3" key="1">
    <citation type="journal article" date="2011" name="J. Bacteriol.">
        <title>Complete genome sequence of Amycolicicoccus subflavus DQS3-9A1T, an actinomycete isolated from crude oil-polluted soil.</title>
        <authorList>
            <person name="Cai M."/>
            <person name="Chen W.M."/>
            <person name="Nie Y."/>
            <person name="Chi C.Q."/>
            <person name="Wang Y.N."/>
            <person name="Tang Y.Q."/>
            <person name="Li G.Y."/>
            <person name="Wu X.L."/>
        </authorList>
    </citation>
    <scope>NUCLEOTIDE SEQUENCE [LARGE SCALE GENOMIC DNA]</scope>
    <source>
        <strain evidence="3">DSM 45089 / DQS3-9A1</strain>
    </source>
</reference>
<keyword evidence="1" id="KW-0472">Membrane</keyword>
<dbReference type="HOGENOM" id="CLU_2505506_0_0_11"/>
<gene>
    <name evidence="2" type="ordered locus">AS9A_1790</name>
</gene>
<dbReference type="Proteomes" id="UP000009235">
    <property type="component" value="Chromosome"/>
</dbReference>
<evidence type="ECO:0000313" key="3">
    <source>
        <dbReference type="Proteomes" id="UP000009235"/>
    </source>
</evidence>
<dbReference type="EMBL" id="CP002786">
    <property type="protein sequence ID" value="AEF40239.1"/>
    <property type="molecule type" value="Genomic_DNA"/>
</dbReference>